<dbReference type="InterPro" id="IPR013201">
    <property type="entry name" value="Prot_inhib_I29"/>
</dbReference>
<reference evidence="11" key="1">
    <citation type="submission" date="2011-12" db="EMBL/GenBank/DDBJ databases">
        <title>The Draft Genome of Lepisosteus oculatus.</title>
        <authorList>
            <consortium name="The Broad Institute Genome Assembly &amp; Analysis Group"/>
            <consortium name="Computational R&amp;D Group"/>
            <consortium name="and Sequencing Platform"/>
            <person name="Di Palma F."/>
            <person name="Alfoldi J."/>
            <person name="Johnson J."/>
            <person name="Berlin A."/>
            <person name="Gnerre S."/>
            <person name="Jaffe D."/>
            <person name="MacCallum I."/>
            <person name="Young S."/>
            <person name="Walker B.J."/>
            <person name="Lander E.S."/>
            <person name="Lindblad-Toh K."/>
        </authorList>
    </citation>
    <scope>NUCLEOTIDE SEQUENCE [LARGE SCALE GENOMIC DNA]</scope>
</reference>
<dbReference type="SMART" id="SM00645">
    <property type="entry name" value="Pept_C1"/>
    <property type="match status" value="1"/>
</dbReference>
<dbReference type="Ensembl" id="ENSLOCT00000009668.1">
    <property type="protein sequence ID" value="ENSLOCP00000009657.1"/>
    <property type="gene ID" value="ENSLOCG00000007949.1"/>
</dbReference>
<dbReference type="SMART" id="SM00848">
    <property type="entry name" value="Inhibitor_I29"/>
    <property type="match status" value="1"/>
</dbReference>
<sequence length="336" mass="37272">RMHCLQILLLLVLPAFSHASPNPLLSQHWEMWKKFHHKEYSSQREEGERRLNWETNLRLTELHNLEASLGLHSFTMGLNHLADMTPEEVDARLNGLLVPEDLDANLTVALPLDGALPPTVDWRKNGLVSDVKSQGSCGSCWAFSSAGALEARMKKRTGRLVSLSPQNLVDCSRSYGNHGCNGGYLSKAFQYVVQNEGLDSDSFYPYEFKEGQCRYSVKGRAATCAGFRLLPFGNEMALQAAVATTGPVSVGINAQLPSFHNYRGVRGAGVYYDPQCNSGKVNHAVLVVGYGTDQGQDYWLVKNSWGPYWGEKGYVRMARNRQNHCGIASFPVFPTA</sequence>
<dbReference type="EMBL" id="AHAT01028266">
    <property type="status" value="NOT_ANNOTATED_CDS"/>
    <property type="molecule type" value="Genomic_DNA"/>
</dbReference>
<dbReference type="PROSITE" id="PS00139">
    <property type="entry name" value="THIOL_PROTEASE_CYS"/>
    <property type="match status" value="1"/>
</dbReference>
<dbReference type="Pfam" id="PF00112">
    <property type="entry name" value="Peptidase_C1"/>
    <property type="match status" value="1"/>
</dbReference>
<evidence type="ECO:0000256" key="7">
    <source>
        <dbReference type="SAM" id="SignalP"/>
    </source>
</evidence>
<dbReference type="STRING" id="7918.ENSLOCP00000009657"/>
<evidence type="ECO:0000256" key="4">
    <source>
        <dbReference type="ARBA" id="ARBA00022807"/>
    </source>
</evidence>
<evidence type="ECO:0000313" key="10">
    <source>
        <dbReference type="Ensembl" id="ENSLOCP00000009657.1"/>
    </source>
</evidence>
<dbReference type="CDD" id="cd02248">
    <property type="entry name" value="Peptidase_C1A"/>
    <property type="match status" value="1"/>
</dbReference>
<reference evidence="10" key="2">
    <citation type="submission" date="2025-08" db="UniProtKB">
        <authorList>
            <consortium name="Ensembl"/>
        </authorList>
    </citation>
    <scope>IDENTIFICATION</scope>
</reference>
<dbReference type="InterPro" id="IPR000169">
    <property type="entry name" value="Pept_cys_AS"/>
</dbReference>
<dbReference type="Gene3D" id="3.90.70.10">
    <property type="entry name" value="Cysteine proteinases"/>
    <property type="match status" value="1"/>
</dbReference>
<feature type="domain" description="Peptidase C1A papain C-terminal" evidence="8">
    <location>
        <begin position="116"/>
        <end position="335"/>
    </location>
</feature>
<organism evidence="10 11">
    <name type="scientific">Lepisosteus oculatus</name>
    <name type="common">Spotted gar</name>
    <dbReference type="NCBI Taxonomy" id="7918"/>
    <lineage>
        <taxon>Eukaryota</taxon>
        <taxon>Metazoa</taxon>
        <taxon>Chordata</taxon>
        <taxon>Craniata</taxon>
        <taxon>Vertebrata</taxon>
        <taxon>Euteleostomi</taxon>
        <taxon>Actinopterygii</taxon>
        <taxon>Neopterygii</taxon>
        <taxon>Holostei</taxon>
        <taxon>Semionotiformes</taxon>
        <taxon>Lepisosteidae</taxon>
        <taxon>Lepisosteus</taxon>
    </lineage>
</organism>
<keyword evidence="6" id="KW-1015">Disulfide bond</keyword>
<keyword evidence="11" id="KW-1185">Reference proteome</keyword>
<dbReference type="GO" id="GO:0004197">
    <property type="term" value="F:cysteine-type endopeptidase activity"/>
    <property type="evidence" value="ECO:0000318"/>
    <property type="project" value="GO_Central"/>
</dbReference>
<dbReference type="eggNOG" id="KOG1543">
    <property type="taxonomic scope" value="Eukaryota"/>
</dbReference>
<evidence type="ECO:0000259" key="8">
    <source>
        <dbReference type="SMART" id="SM00645"/>
    </source>
</evidence>
<dbReference type="PANTHER" id="PTHR12411">
    <property type="entry name" value="CYSTEINE PROTEASE FAMILY C1-RELATED"/>
    <property type="match status" value="1"/>
</dbReference>
<keyword evidence="4" id="KW-0788">Thiol protease</keyword>
<reference evidence="10" key="3">
    <citation type="submission" date="2025-09" db="UniProtKB">
        <authorList>
            <consortium name="Ensembl"/>
        </authorList>
    </citation>
    <scope>IDENTIFICATION</scope>
</reference>
<dbReference type="Bgee" id="ENSLOCG00000007949">
    <property type="expression patterns" value="Expressed in pharyngeal gill and 13 other cell types or tissues"/>
</dbReference>
<proteinExistence type="inferred from homology"/>
<dbReference type="InterPro" id="IPR025661">
    <property type="entry name" value="Pept_asp_AS"/>
</dbReference>
<keyword evidence="5" id="KW-0865">Zymogen</keyword>
<dbReference type="InterPro" id="IPR039417">
    <property type="entry name" value="Peptidase_C1A_papain-like"/>
</dbReference>
<evidence type="ECO:0000256" key="3">
    <source>
        <dbReference type="ARBA" id="ARBA00022801"/>
    </source>
</evidence>
<dbReference type="HOGENOM" id="CLU_012184_1_2_1"/>
<keyword evidence="3" id="KW-0378">Hydrolase</keyword>
<dbReference type="EMBL" id="AHAT01028267">
    <property type="status" value="NOT_ANNOTATED_CDS"/>
    <property type="molecule type" value="Genomic_DNA"/>
</dbReference>
<feature type="signal peptide" evidence="7">
    <location>
        <begin position="1"/>
        <end position="19"/>
    </location>
</feature>
<evidence type="ECO:0000313" key="11">
    <source>
        <dbReference type="Proteomes" id="UP000018468"/>
    </source>
</evidence>
<dbReference type="FunFam" id="3.90.70.10:FF:000006">
    <property type="entry name" value="Cathepsin S"/>
    <property type="match status" value="1"/>
</dbReference>
<dbReference type="GeneTree" id="ENSGT00940000155176"/>
<evidence type="ECO:0000259" key="9">
    <source>
        <dbReference type="SMART" id="SM00848"/>
    </source>
</evidence>
<dbReference type="GO" id="GO:0051603">
    <property type="term" value="P:proteolysis involved in protein catabolic process"/>
    <property type="evidence" value="ECO:0000318"/>
    <property type="project" value="GO_Central"/>
</dbReference>
<evidence type="ECO:0000256" key="5">
    <source>
        <dbReference type="ARBA" id="ARBA00023145"/>
    </source>
</evidence>
<dbReference type="Proteomes" id="UP000018468">
    <property type="component" value="Linkage group LG24"/>
</dbReference>
<dbReference type="PRINTS" id="PR00705">
    <property type="entry name" value="PAPAIN"/>
</dbReference>
<dbReference type="InterPro" id="IPR000668">
    <property type="entry name" value="Peptidase_C1A_C"/>
</dbReference>
<protein>
    <submittedName>
        <fullName evidence="10">Cathepsin S</fullName>
    </submittedName>
</protein>
<dbReference type="InterPro" id="IPR013128">
    <property type="entry name" value="Peptidase_C1A"/>
</dbReference>
<dbReference type="Pfam" id="PF08246">
    <property type="entry name" value="Inhibitor_I29"/>
    <property type="match status" value="1"/>
</dbReference>
<evidence type="ECO:0000256" key="2">
    <source>
        <dbReference type="ARBA" id="ARBA00022670"/>
    </source>
</evidence>
<dbReference type="GO" id="GO:0005764">
    <property type="term" value="C:lysosome"/>
    <property type="evidence" value="ECO:0000318"/>
    <property type="project" value="GO_Central"/>
</dbReference>
<evidence type="ECO:0000256" key="6">
    <source>
        <dbReference type="ARBA" id="ARBA00023157"/>
    </source>
</evidence>
<name>W5MMP8_LEPOC</name>
<dbReference type="InParanoid" id="W5MMP8"/>
<dbReference type="GO" id="GO:0005615">
    <property type="term" value="C:extracellular space"/>
    <property type="evidence" value="ECO:0000318"/>
    <property type="project" value="GO_Central"/>
</dbReference>
<dbReference type="OMA" id="FLEDKLM"/>
<comment type="similarity">
    <text evidence="1">Belongs to the peptidase C1 family.</text>
</comment>
<dbReference type="PROSITE" id="PS00639">
    <property type="entry name" value="THIOL_PROTEASE_HIS"/>
    <property type="match status" value="1"/>
</dbReference>
<keyword evidence="2" id="KW-0645">Protease</keyword>
<dbReference type="SUPFAM" id="SSF54001">
    <property type="entry name" value="Cysteine proteinases"/>
    <property type="match status" value="1"/>
</dbReference>
<dbReference type="AlphaFoldDB" id="W5MMP8"/>
<dbReference type="EMBL" id="AHAT01028265">
    <property type="status" value="NOT_ANNOTATED_CDS"/>
    <property type="molecule type" value="Genomic_DNA"/>
</dbReference>
<dbReference type="PROSITE" id="PS00640">
    <property type="entry name" value="THIOL_PROTEASE_ASN"/>
    <property type="match status" value="1"/>
</dbReference>
<accession>W5MMP8</accession>
<dbReference type="InterPro" id="IPR025660">
    <property type="entry name" value="Pept_his_AS"/>
</dbReference>
<feature type="domain" description="Cathepsin propeptide inhibitor" evidence="9">
    <location>
        <begin position="29"/>
        <end position="89"/>
    </location>
</feature>
<dbReference type="InterPro" id="IPR038765">
    <property type="entry name" value="Papain-like_cys_pep_sf"/>
</dbReference>
<evidence type="ECO:0000256" key="1">
    <source>
        <dbReference type="ARBA" id="ARBA00008455"/>
    </source>
</evidence>
<feature type="chain" id="PRO_5018741585" evidence="7">
    <location>
        <begin position="20"/>
        <end position="336"/>
    </location>
</feature>
<keyword evidence="7" id="KW-0732">Signal</keyword>